<dbReference type="EMBL" id="JPKZ01001807">
    <property type="protein sequence ID" value="KHN79905.1"/>
    <property type="molecule type" value="Genomic_DNA"/>
</dbReference>
<feature type="transmembrane region" description="Helical" evidence="1">
    <location>
        <begin position="21"/>
        <end position="40"/>
    </location>
</feature>
<accession>A0A0B2VFZ4</accession>
<reference evidence="2 3" key="1">
    <citation type="submission" date="2014-11" db="EMBL/GenBank/DDBJ databases">
        <title>Genetic blueprint of the zoonotic pathogen Toxocara canis.</title>
        <authorList>
            <person name="Zhu X.-Q."/>
            <person name="Korhonen P.K."/>
            <person name="Cai H."/>
            <person name="Young N.D."/>
            <person name="Nejsum P."/>
            <person name="von Samson-Himmelstjerna G."/>
            <person name="Boag P.R."/>
            <person name="Tan P."/>
            <person name="Li Q."/>
            <person name="Min J."/>
            <person name="Yang Y."/>
            <person name="Wang X."/>
            <person name="Fang X."/>
            <person name="Hall R.S."/>
            <person name="Hofmann A."/>
            <person name="Sternberg P.W."/>
            <person name="Jex A.R."/>
            <person name="Gasser R.B."/>
        </authorList>
    </citation>
    <scope>NUCLEOTIDE SEQUENCE [LARGE SCALE GENOMIC DNA]</scope>
    <source>
        <strain evidence="2">PN_DK_2014</strain>
    </source>
</reference>
<feature type="non-terminal residue" evidence="2">
    <location>
        <position position="148"/>
    </location>
</feature>
<evidence type="ECO:0000256" key="1">
    <source>
        <dbReference type="SAM" id="Phobius"/>
    </source>
</evidence>
<proteinExistence type="predicted"/>
<protein>
    <submittedName>
        <fullName evidence="2">Uncharacterized protein</fullName>
    </submittedName>
</protein>
<comment type="caution">
    <text evidence="2">The sequence shown here is derived from an EMBL/GenBank/DDBJ whole genome shotgun (WGS) entry which is preliminary data.</text>
</comment>
<keyword evidence="1" id="KW-0472">Membrane</keyword>
<name>A0A0B2VFZ4_TOXCA</name>
<keyword evidence="3" id="KW-1185">Reference proteome</keyword>
<evidence type="ECO:0000313" key="2">
    <source>
        <dbReference type="EMBL" id="KHN79905.1"/>
    </source>
</evidence>
<keyword evidence="1" id="KW-1133">Transmembrane helix</keyword>
<dbReference type="Proteomes" id="UP000031036">
    <property type="component" value="Unassembled WGS sequence"/>
</dbReference>
<gene>
    <name evidence="2" type="ORF">Tcan_01124</name>
</gene>
<keyword evidence="1" id="KW-0812">Transmembrane</keyword>
<sequence>MCRDLRCNAHFSLVCLSHNSFALLLFFSVCLYASGIASTSRAPGSLISRVCSFHIHSHISASSLFFDRYFRGRQKVTCCFFSSHKSRFDIQQTERAIRPSRPGSTQNRCMNRNVSFDENDVNIAIVAVKFTIHLKDHLRVYSITVVCY</sequence>
<evidence type="ECO:0000313" key="3">
    <source>
        <dbReference type="Proteomes" id="UP000031036"/>
    </source>
</evidence>
<dbReference type="AlphaFoldDB" id="A0A0B2VFZ4"/>
<organism evidence="2 3">
    <name type="scientific">Toxocara canis</name>
    <name type="common">Canine roundworm</name>
    <dbReference type="NCBI Taxonomy" id="6265"/>
    <lineage>
        <taxon>Eukaryota</taxon>
        <taxon>Metazoa</taxon>
        <taxon>Ecdysozoa</taxon>
        <taxon>Nematoda</taxon>
        <taxon>Chromadorea</taxon>
        <taxon>Rhabditida</taxon>
        <taxon>Spirurina</taxon>
        <taxon>Ascaridomorpha</taxon>
        <taxon>Ascaridoidea</taxon>
        <taxon>Toxocaridae</taxon>
        <taxon>Toxocara</taxon>
    </lineage>
</organism>